<comment type="caution">
    <text evidence="1">The sequence shown here is derived from an EMBL/GenBank/DDBJ whole genome shotgun (WGS) entry which is preliminary data.</text>
</comment>
<name>A0A7X3MKI0_9FIRM</name>
<gene>
    <name evidence="1" type="ORF">GN277_22940</name>
</gene>
<dbReference type="RefSeq" id="WP_159754246.1">
    <property type="nucleotide sequence ID" value="NZ_WUQX01000001.1"/>
</dbReference>
<protein>
    <submittedName>
        <fullName evidence="1">Uncharacterized protein</fullName>
    </submittedName>
</protein>
<dbReference type="Proteomes" id="UP000460412">
    <property type="component" value="Unassembled WGS sequence"/>
</dbReference>
<organism evidence="1 2">
    <name type="scientific">Sporofaciens musculi</name>
    <dbReference type="NCBI Taxonomy" id="2681861"/>
    <lineage>
        <taxon>Bacteria</taxon>
        <taxon>Bacillati</taxon>
        <taxon>Bacillota</taxon>
        <taxon>Clostridia</taxon>
        <taxon>Lachnospirales</taxon>
        <taxon>Lachnospiraceae</taxon>
        <taxon>Sporofaciens</taxon>
    </lineage>
</organism>
<evidence type="ECO:0000313" key="2">
    <source>
        <dbReference type="Proteomes" id="UP000460412"/>
    </source>
</evidence>
<evidence type="ECO:0000313" key="1">
    <source>
        <dbReference type="EMBL" id="MXP78106.1"/>
    </source>
</evidence>
<dbReference type="InterPro" id="IPR011044">
    <property type="entry name" value="Quino_amine_DH_bsu"/>
</dbReference>
<proteinExistence type="predicted"/>
<keyword evidence="2" id="KW-1185">Reference proteome</keyword>
<sequence>MNEEAVNQSKDIKNLAHESRWEHIGIFDMFDDGENLWFTSLEYNALFKMSKRTFDVDYVGSFPDEEAYGGRLYTSVNECNGKLYFTPCTAHEIGIYDMKNECFEKGSIGISRDDNDLLKIKYAKKFVSGFIYNNSLILIPCCYDCIIIYDIVTGEVTFKTDLFEYFYEKYRHYTTSPDAQFYLCWFAKRLSESQIVFHLHCNRNILIIYNLETGGFKEQAIGSKKSTFSLVECDGSQVYLYEASTDTLVKWEMESGKYLECHIAAQVPELQPCGLEYSFLNMAVLGEWLYLIPANANVAVKVDTITLEALSVDALSGECSIPYKGTVYLNLSRVSDNKLYLLGNRSKDLVVYGKDEDLQRIRLKPPKDIENIIAEQFLADLIRRSRCWFSEEHVPLTRFINALVSLKTYERCAGNRNIAVGNGDCRIYHLVKQKLLD</sequence>
<dbReference type="EMBL" id="WUQX01000001">
    <property type="protein sequence ID" value="MXP78106.1"/>
    <property type="molecule type" value="Genomic_DNA"/>
</dbReference>
<dbReference type="AlphaFoldDB" id="A0A7X3MKI0"/>
<dbReference type="SUPFAM" id="SSF50969">
    <property type="entry name" value="YVTN repeat-like/Quinoprotein amine dehydrogenase"/>
    <property type="match status" value="1"/>
</dbReference>
<accession>A0A7X3MKI0</accession>
<reference evidence="1 2" key="1">
    <citation type="submission" date="2019-12" db="EMBL/GenBank/DDBJ databases">
        <title>Sporaefaciens musculi gen. nov., sp. nov., a novel bacterium isolated from the caecum of an obese mouse.</title>
        <authorList>
            <person name="Rasmussen T.S."/>
            <person name="Streidl T."/>
            <person name="Hitch T.C.A."/>
            <person name="Wortmann E."/>
            <person name="Deptula P."/>
            <person name="Hansen M."/>
            <person name="Nielsen D.S."/>
            <person name="Clavel T."/>
            <person name="Vogensen F.K."/>
        </authorList>
    </citation>
    <scope>NUCLEOTIDE SEQUENCE [LARGE SCALE GENOMIC DNA]</scope>
    <source>
        <strain evidence="1 2">WCA-9-b2</strain>
    </source>
</reference>